<comment type="caution">
    <text evidence="4">The sequence shown here is derived from an EMBL/GenBank/DDBJ whole genome shotgun (WGS) entry which is preliminary data.</text>
</comment>
<keyword evidence="1 2" id="KW-0238">DNA-binding</keyword>
<sequence length="200" mass="21153">MSIDSKITVSGWVGTQPRHVVTQNGTSFTVFRLGSTKRYFDRSQESWVDGATTWFTVKTWRSAAVNVAESLRRSDPVVVHGALSTEVWESPDGPRTTLVIEADALGPDLTRGQATFRHTVHQTGGEAVHQTGAEASTSTPSGGSPLDPLLTAPLDALDAAPLDAAPLDASAEDPWLVDGSRAQVDRSASEPSETAPAMSA</sequence>
<feature type="region of interest" description="Disordered" evidence="3">
    <location>
        <begin position="163"/>
        <end position="200"/>
    </location>
</feature>
<dbReference type="SUPFAM" id="SSF50249">
    <property type="entry name" value="Nucleic acid-binding proteins"/>
    <property type="match status" value="1"/>
</dbReference>
<dbReference type="CDD" id="cd04496">
    <property type="entry name" value="SSB_OBF"/>
    <property type="match status" value="1"/>
</dbReference>
<feature type="compositionally biased region" description="Polar residues" evidence="3">
    <location>
        <begin position="133"/>
        <end position="142"/>
    </location>
</feature>
<dbReference type="PROSITE" id="PS50935">
    <property type="entry name" value="SSB"/>
    <property type="match status" value="1"/>
</dbReference>
<dbReference type="EMBL" id="JACBYE010000013">
    <property type="protein sequence ID" value="NYS93357.1"/>
    <property type="molecule type" value="Genomic_DNA"/>
</dbReference>
<evidence type="ECO:0000256" key="1">
    <source>
        <dbReference type="ARBA" id="ARBA00023125"/>
    </source>
</evidence>
<gene>
    <name evidence="4" type="ORF">HZZ10_07425</name>
</gene>
<organism evidence="4 5">
    <name type="scientific">Sanguibacter inulinus</name>
    <dbReference type="NCBI Taxonomy" id="60922"/>
    <lineage>
        <taxon>Bacteria</taxon>
        <taxon>Bacillati</taxon>
        <taxon>Actinomycetota</taxon>
        <taxon>Actinomycetes</taxon>
        <taxon>Micrococcales</taxon>
        <taxon>Sanguibacteraceae</taxon>
        <taxon>Sanguibacter</taxon>
    </lineage>
</organism>
<dbReference type="RefSeq" id="WP_179913024.1">
    <property type="nucleotide sequence ID" value="NZ_JACBYE010000013.1"/>
</dbReference>
<name>A0A853ESD6_9MICO</name>
<evidence type="ECO:0000313" key="5">
    <source>
        <dbReference type="Proteomes" id="UP000561011"/>
    </source>
</evidence>
<evidence type="ECO:0000313" key="4">
    <source>
        <dbReference type="EMBL" id="NYS93357.1"/>
    </source>
</evidence>
<reference evidence="4 5" key="1">
    <citation type="submission" date="2020-07" db="EMBL/GenBank/DDBJ databases">
        <title>MOT database genomes.</title>
        <authorList>
            <person name="Joseph S."/>
            <person name="Aduse-Opoku J."/>
            <person name="Hashim A."/>
            <person name="Wade W."/>
            <person name="Curtis M."/>
        </authorList>
    </citation>
    <scope>NUCLEOTIDE SEQUENCE [LARGE SCALE GENOMIC DNA]</scope>
    <source>
        <strain evidence="4 5">DSM 100099</strain>
    </source>
</reference>
<evidence type="ECO:0000256" key="2">
    <source>
        <dbReference type="PROSITE-ProRule" id="PRU00252"/>
    </source>
</evidence>
<dbReference type="InterPro" id="IPR012340">
    <property type="entry name" value="NA-bd_OB-fold"/>
</dbReference>
<dbReference type="GO" id="GO:0003697">
    <property type="term" value="F:single-stranded DNA binding"/>
    <property type="evidence" value="ECO:0007669"/>
    <property type="project" value="InterPro"/>
</dbReference>
<dbReference type="Proteomes" id="UP000561011">
    <property type="component" value="Unassembled WGS sequence"/>
</dbReference>
<proteinExistence type="predicted"/>
<dbReference type="InterPro" id="IPR000424">
    <property type="entry name" value="Primosome_PriB/ssb"/>
</dbReference>
<dbReference type="AlphaFoldDB" id="A0A853ESD6"/>
<accession>A0A853ESD6</accession>
<dbReference type="Pfam" id="PF00436">
    <property type="entry name" value="SSB"/>
    <property type="match status" value="1"/>
</dbReference>
<protein>
    <submittedName>
        <fullName evidence="4">Single-stranded DNA-binding protein</fullName>
    </submittedName>
</protein>
<keyword evidence="5" id="KW-1185">Reference proteome</keyword>
<evidence type="ECO:0000256" key="3">
    <source>
        <dbReference type="SAM" id="MobiDB-lite"/>
    </source>
</evidence>
<feature type="region of interest" description="Disordered" evidence="3">
    <location>
        <begin position="122"/>
        <end position="151"/>
    </location>
</feature>
<dbReference type="Gene3D" id="2.40.50.140">
    <property type="entry name" value="Nucleic acid-binding proteins"/>
    <property type="match status" value="1"/>
</dbReference>